<evidence type="ECO:0000256" key="2">
    <source>
        <dbReference type="ARBA" id="ARBA00007441"/>
    </source>
</evidence>
<reference evidence="8 9" key="1">
    <citation type="submission" date="2016-10" db="EMBL/GenBank/DDBJ databases">
        <authorList>
            <person name="de Groot N.N."/>
        </authorList>
    </citation>
    <scope>NUCLEOTIDE SEQUENCE [LARGE SCALE GENOMIC DNA]</scope>
    <source>
        <strain evidence="8 9">DSM 16619</strain>
    </source>
</reference>
<keyword evidence="5" id="KW-0808">Transferase</keyword>
<dbReference type="Proteomes" id="UP000198781">
    <property type="component" value="Unassembled WGS sequence"/>
</dbReference>
<dbReference type="GO" id="GO:0008483">
    <property type="term" value="F:transaminase activity"/>
    <property type="evidence" value="ECO:0007669"/>
    <property type="project" value="UniProtKB-KW"/>
</dbReference>
<accession>A0A1G7D090</accession>
<dbReference type="Pfam" id="PF00155">
    <property type="entry name" value="Aminotran_1_2"/>
    <property type="match status" value="1"/>
</dbReference>
<gene>
    <name evidence="8" type="ORF">SAMN05192589_11785</name>
</gene>
<evidence type="ECO:0000313" key="8">
    <source>
        <dbReference type="EMBL" id="SDE44346.1"/>
    </source>
</evidence>
<evidence type="ECO:0000256" key="1">
    <source>
        <dbReference type="ARBA" id="ARBA00001933"/>
    </source>
</evidence>
<keyword evidence="6" id="KW-0663">Pyridoxal phosphate</keyword>
<proteinExistence type="inferred from homology"/>
<evidence type="ECO:0000256" key="6">
    <source>
        <dbReference type="ARBA" id="ARBA00022898"/>
    </source>
</evidence>
<organism evidence="8 9">
    <name type="scientific">Paracidovorax valerianellae</name>
    <dbReference type="NCBI Taxonomy" id="187868"/>
    <lineage>
        <taxon>Bacteria</taxon>
        <taxon>Pseudomonadati</taxon>
        <taxon>Pseudomonadota</taxon>
        <taxon>Betaproteobacteria</taxon>
        <taxon>Burkholderiales</taxon>
        <taxon>Comamonadaceae</taxon>
        <taxon>Paracidovorax</taxon>
    </lineage>
</organism>
<dbReference type="PANTHER" id="PTHR42790">
    <property type="entry name" value="AMINOTRANSFERASE"/>
    <property type="match status" value="1"/>
</dbReference>
<dbReference type="GO" id="GO:0030170">
    <property type="term" value="F:pyridoxal phosphate binding"/>
    <property type="evidence" value="ECO:0007669"/>
    <property type="project" value="InterPro"/>
</dbReference>
<dbReference type="RefSeq" id="WP_092745625.1">
    <property type="nucleotide sequence ID" value="NZ_FMZC01000017.1"/>
</dbReference>
<dbReference type="SUPFAM" id="SSF53383">
    <property type="entry name" value="PLP-dependent transferases"/>
    <property type="match status" value="1"/>
</dbReference>
<dbReference type="Gene3D" id="3.40.640.10">
    <property type="entry name" value="Type I PLP-dependent aspartate aminotransferase-like (Major domain)"/>
    <property type="match status" value="1"/>
</dbReference>
<dbReference type="Gene3D" id="3.90.1150.10">
    <property type="entry name" value="Aspartate Aminotransferase, domain 1"/>
    <property type="match status" value="1"/>
</dbReference>
<protein>
    <submittedName>
        <fullName evidence="8">2-aminoadipate transaminase</fullName>
    </submittedName>
</protein>
<dbReference type="InterPro" id="IPR015422">
    <property type="entry name" value="PyrdxlP-dep_Trfase_small"/>
</dbReference>
<dbReference type="CDD" id="cd00609">
    <property type="entry name" value="AAT_like"/>
    <property type="match status" value="1"/>
</dbReference>
<evidence type="ECO:0000256" key="5">
    <source>
        <dbReference type="ARBA" id="ARBA00022679"/>
    </source>
</evidence>
<comment type="similarity">
    <text evidence="2">Belongs to the class-I pyridoxal-phosphate-dependent aminotransferase family.</text>
</comment>
<comment type="cofactor">
    <cofactor evidence="1">
        <name>pyridoxal 5'-phosphate</name>
        <dbReference type="ChEBI" id="CHEBI:597326"/>
    </cofactor>
</comment>
<dbReference type="InterPro" id="IPR015421">
    <property type="entry name" value="PyrdxlP-dep_Trfase_major"/>
</dbReference>
<name>A0A1G7D090_9BURK</name>
<evidence type="ECO:0000256" key="3">
    <source>
        <dbReference type="ARBA" id="ARBA00011738"/>
    </source>
</evidence>
<keyword evidence="4" id="KW-0032">Aminotransferase</keyword>
<sequence length="396" mass="42649">MTNWTLAARAAKMNPSVIREILKVTEKPGIISLAGGLPSPKTFPIDDFAKACSAVLSQDGQAALQYAASEGYQPLRQAVADFLPWDVSVDQVLITTGSQQGLDLVAKVLIDAGSRILVETPTYLGAIQAFAPMEPEVVSVASDDEGVQIDDLAKKTGSGADQARFLYVLPNFQNPTGRTMSEARRAALVAKAAELNLPLIEDNPYGDLWFDQPPPAPLTARNPEGCIYLGSFSKVLAPGLRLGFIVAPKAVFPKLLQAKQAADLHSPGFNQRMVHEVMKDGFLDRHVPTIRALYKQQRDAMLQALTREMAGLDVQWNTPDGGMFLWVRLPEGMSALDLLPEAVDRNVAFVPGAAFYADNPDLRTLRLSFVTASAAQINTGVGSLAAAIRARVAQKA</sequence>
<dbReference type="EMBL" id="FMZC01000017">
    <property type="protein sequence ID" value="SDE44346.1"/>
    <property type="molecule type" value="Genomic_DNA"/>
</dbReference>
<dbReference type="OrthoDB" id="9804020at2"/>
<evidence type="ECO:0000259" key="7">
    <source>
        <dbReference type="Pfam" id="PF00155"/>
    </source>
</evidence>
<dbReference type="InterPro" id="IPR050859">
    <property type="entry name" value="Class-I_PLP-dep_aminotransf"/>
</dbReference>
<evidence type="ECO:0000256" key="4">
    <source>
        <dbReference type="ARBA" id="ARBA00022576"/>
    </source>
</evidence>
<dbReference type="PANTHER" id="PTHR42790:SF19">
    <property type="entry name" value="KYNURENINE_ALPHA-AMINOADIPATE AMINOTRANSFERASE, MITOCHONDRIAL"/>
    <property type="match status" value="1"/>
</dbReference>
<comment type="subunit">
    <text evidence="3">Homodimer.</text>
</comment>
<dbReference type="InterPro" id="IPR004839">
    <property type="entry name" value="Aminotransferase_I/II_large"/>
</dbReference>
<dbReference type="STRING" id="187868.SAMN05192589_11785"/>
<keyword evidence="9" id="KW-1185">Reference proteome</keyword>
<dbReference type="GO" id="GO:1901605">
    <property type="term" value="P:alpha-amino acid metabolic process"/>
    <property type="evidence" value="ECO:0007669"/>
    <property type="project" value="TreeGrafter"/>
</dbReference>
<evidence type="ECO:0000313" key="9">
    <source>
        <dbReference type="Proteomes" id="UP000198781"/>
    </source>
</evidence>
<dbReference type="InterPro" id="IPR015424">
    <property type="entry name" value="PyrdxlP-dep_Trfase"/>
</dbReference>
<dbReference type="AlphaFoldDB" id="A0A1G7D090"/>
<feature type="domain" description="Aminotransferase class I/classII large" evidence="7">
    <location>
        <begin position="44"/>
        <end position="378"/>
    </location>
</feature>
<dbReference type="FunFam" id="3.40.640.10:FF:000053">
    <property type="entry name" value="Aminotransferase, class I"/>
    <property type="match status" value="1"/>
</dbReference>